<protein>
    <submittedName>
        <fullName evidence="1">Uncharacterized protein</fullName>
    </submittedName>
</protein>
<name>A0A7W7N9A1_9FLAO</name>
<evidence type="ECO:0000313" key="1">
    <source>
        <dbReference type="EMBL" id="MBB4803237.1"/>
    </source>
</evidence>
<proteinExistence type="predicted"/>
<organism evidence="1 2">
    <name type="scientific">Flavobacterium nitrogenifigens</name>
    <dbReference type="NCBI Taxonomy" id="1617283"/>
    <lineage>
        <taxon>Bacteria</taxon>
        <taxon>Pseudomonadati</taxon>
        <taxon>Bacteroidota</taxon>
        <taxon>Flavobacteriia</taxon>
        <taxon>Flavobacteriales</taxon>
        <taxon>Flavobacteriaceae</taxon>
        <taxon>Flavobacterium</taxon>
    </lineage>
</organism>
<sequence length="29" mass="3515">MSLNFTFETYYLLFDNTRLTIISIKKKLT</sequence>
<dbReference type="AlphaFoldDB" id="A0A7W7N9A1"/>
<dbReference type="Proteomes" id="UP000561681">
    <property type="component" value="Unassembled WGS sequence"/>
</dbReference>
<dbReference type="EMBL" id="JACHLD010000005">
    <property type="protein sequence ID" value="MBB4803237.1"/>
    <property type="molecule type" value="Genomic_DNA"/>
</dbReference>
<reference evidence="1 2" key="1">
    <citation type="submission" date="2020-08" db="EMBL/GenBank/DDBJ databases">
        <title>Functional genomics of gut bacteria from endangered species of beetles.</title>
        <authorList>
            <person name="Carlos-Shanley C."/>
        </authorList>
    </citation>
    <scope>NUCLEOTIDE SEQUENCE [LARGE SCALE GENOMIC DNA]</scope>
    <source>
        <strain evidence="1 2">S00142</strain>
    </source>
</reference>
<comment type="caution">
    <text evidence="1">The sequence shown here is derived from an EMBL/GenBank/DDBJ whole genome shotgun (WGS) entry which is preliminary data.</text>
</comment>
<gene>
    <name evidence="1" type="ORF">HNP37_003312</name>
</gene>
<accession>A0A7W7N9A1</accession>
<evidence type="ECO:0000313" key="2">
    <source>
        <dbReference type="Proteomes" id="UP000561681"/>
    </source>
</evidence>
<keyword evidence="2" id="KW-1185">Reference proteome</keyword>